<sequence>MHFQHRPSIFNHHLATITLLTIIKHHLVTTQTIEATIGMFMLTGCVKLKDPREEKGRSDCGLVVGRSERDEKSGMRRVVLVAKTLGFLCER</sequence>
<feature type="chain" id="PRO_5011993057" evidence="1">
    <location>
        <begin position="31"/>
        <end position="91"/>
    </location>
</feature>
<evidence type="ECO:0000313" key="2">
    <source>
        <dbReference type="EMBL" id="OTF99284.1"/>
    </source>
</evidence>
<evidence type="ECO:0000256" key="1">
    <source>
        <dbReference type="SAM" id="SignalP"/>
    </source>
</evidence>
<proteinExistence type="predicted"/>
<dbReference type="Proteomes" id="UP000215914">
    <property type="component" value="Chromosome 14"/>
</dbReference>
<protein>
    <submittedName>
        <fullName evidence="2">Uncharacterized protein</fullName>
    </submittedName>
</protein>
<dbReference type="InParanoid" id="A0A251SKA3"/>
<gene>
    <name evidence="2" type="ORF">HannXRQ_Chr14g0454851</name>
</gene>
<name>A0A251SKA3_HELAN</name>
<feature type="signal peptide" evidence="1">
    <location>
        <begin position="1"/>
        <end position="30"/>
    </location>
</feature>
<reference evidence="3" key="1">
    <citation type="journal article" date="2017" name="Nature">
        <title>The sunflower genome provides insights into oil metabolism, flowering and Asterid evolution.</title>
        <authorList>
            <person name="Badouin H."/>
            <person name="Gouzy J."/>
            <person name="Grassa C.J."/>
            <person name="Murat F."/>
            <person name="Staton S.E."/>
            <person name="Cottret L."/>
            <person name="Lelandais-Briere C."/>
            <person name="Owens G.L."/>
            <person name="Carrere S."/>
            <person name="Mayjonade B."/>
            <person name="Legrand L."/>
            <person name="Gill N."/>
            <person name="Kane N.C."/>
            <person name="Bowers J.E."/>
            <person name="Hubner S."/>
            <person name="Bellec A."/>
            <person name="Berard A."/>
            <person name="Berges H."/>
            <person name="Blanchet N."/>
            <person name="Boniface M.C."/>
            <person name="Brunel D."/>
            <person name="Catrice O."/>
            <person name="Chaidir N."/>
            <person name="Claudel C."/>
            <person name="Donnadieu C."/>
            <person name="Faraut T."/>
            <person name="Fievet G."/>
            <person name="Helmstetter N."/>
            <person name="King M."/>
            <person name="Knapp S.J."/>
            <person name="Lai Z."/>
            <person name="Le Paslier M.C."/>
            <person name="Lippi Y."/>
            <person name="Lorenzon L."/>
            <person name="Mandel J.R."/>
            <person name="Marage G."/>
            <person name="Marchand G."/>
            <person name="Marquand E."/>
            <person name="Bret-Mestries E."/>
            <person name="Morien E."/>
            <person name="Nambeesan S."/>
            <person name="Nguyen T."/>
            <person name="Pegot-Espagnet P."/>
            <person name="Pouilly N."/>
            <person name="Raftis F."/>
            <person name="Sallet E."/>
            <person name="Schiex T."/>
            <person name="Thomas J."/>
            <person name="Vandecasteele C."/>
            <person name="Vares D."/>
            <person name="Vear F."/>
            <person name="Vautrin S."/>
            <person name="Crespi M."/>
            <person name="Mangin B."/>
            <person name="Burke J.M."/>
            <person name="Salse J."/>
            <person name="Munos S."/>
            <person name="Vincourt P."/>
            <person name="Rieseberg L.H."/>
            <person name="Langlade N.B."/>
        </authorList>
    </citation>
    <scope>NUCLEOTIDE SEQUENCE [LARGE SCALE GENOMIC DNA]</scope>
    <source>
        <strain evidence="3">cv. SF193</strain>
    </source>
</reference>
<dbReference type="AlphaFoldDB" id="A0A251SKA3"/>
<organism evidence="2 3">
    <name type="scientific">Helianthus annuus</name>
    <name type="common">Common sunflower</name>
    <dbReference type="NCBI Taxonomy" id="4232"/>
    <lineage>
        <taxon>Eukaryota</taxon>
        <taxon>Viridiplantae</taxon>
        <taxon>Streptophyta</taxon>
        <taxon>Embryophyta</taxon>
        <taxon>Tracheophyta</taxon>
        <taxon>Spermatophyta</taxon>
        <taxon>Magnoliopsida</taxon>
        <taxon>eudicotyledons</taxon>
        <taxon>Gunneridae</taxon>
        <taxon>Pentapetalae</taxon>
        <taxon>asterids</taxon>
        <taxon>campanulids</taxon>
        <taxon>Asterales</taxon>
        <taxon>Asteraceae</taxon>
        <taxon>Asteroideae</taxon>
        <taxon>Heliantheae alliance</taxon>
        <taxon>Heliantheae</taxon>
        <taxon>Helianthus</taxon>
    </lineage>
</organism>
<evidence type="ECO:0000313" key="3">
    <source>
        <dbReference type="Proteomes" id="UP000215914"/>
    </source>
</evidence>
<accession>A0A251SKA3</accession>
<dbReference type="EMBL" id="CM007903">
    <property type="protein sequence ID" value="OTF99284.1"/>
    <property type="molecule type" value="Genomic_DNA"/>
</dbReference>
<keyword evidence="3" id="KW-1185">Reference proteome</keyword>
<keyword evidence="1" id="KW-0732">Signal</keyword>